<dbReference type="RefSeq" id="WP_267570107.1">
    <property type="nucleotide sequence ID" value="NZ_JAPNTZ010000027.1"/>
</dbReference>
<dbReference type="EMBL" id="JAPNTZ010000027">
    <property type="protein sequence ID" value="MCY1145487.1"/>
    <property type="molecule type" value="Genomic_DNA"/>
</dbReference>
<evidence type="ECO:0000313" key="1">
    <source>
        <dbReference type="EMBL" id="MCY1145487.1"/>
    </source>
</evidence>
<name>A0ABT4BG84_9ACTN</name>
<dbReference type="Pfam" id="PF00756">
    <property type="entry name" value="Esterase"/>
    <property type="match status" value="1"/>
</dbReference>
<dbReference type="SUPFAM" id="SSF53474">
    <property type="entry name" value="alpha/beta-Hydrolases"/>
    <property type="match status" value="1"/>
</dbReference>
<dbReference type="InterPro" id="IPR000801">
    <property type="entry name" value="Esterase-like"/>
</dbReference>
<keyword evidence="1" id="KW-0378">Hydrolase</keyword>
<dbReference type="InterPro" id="IPR029058">
    <property type="entry name" value="AB_hydrolase_fold"/>
</dbReference>
<gene>
    <name evidence="1" type="ORF">OWR29_46430</name>
</gene>
<protein>
    <submittedName>
        <fullName evidence="1">Alpha/beta hydrolase-fold protein</fullName>
    </submittedName>
</protein>
<comment type="caution">
    <text evidence="1">The sequence shown here is derived from an EMBL/GenBank/DDBJ whole genome shotgun (WGS) entry which is preliminary data.</text>
</comment>
<dbReference type="PANTHER" id="PTHR48098:SF3">
    <property type="entry name" value="IRON(III) ENTEROBACTIN ESTERASE"/>
    <property type="match status" value="1"/>
</dbReference>
<evidence type="ECO:0000313" key="2">
    <source>
        <dbReference type="Proteomes" id="UP001151002"/>
    </source>
</evidence>
<dbReference type="Proteomes" id="UP001151002">
    <property type="component" value="Unassembled WGS sequence"/>
</dbReference>
<dbReference type="PANTHER" id="PTHR48098">
    <property type="entry name" value="ENTEROCHELIN ESTERASE-RELATED"/>
    <property type="match status" value="1"/>
</dbReference>
<dbReference type="Gene3D" id="3.40.50.1820">
    <property type="entry name" value="alpha/beta hydrolase"/>
    <property type="match status" value="1"/>
</dbReference>
<sequence>MRHYSVQLEASNGASGTVAVYGHYGKPLVVFPTEGGNAWEWADNGMVGTVEPLIEAGRLKLYCVDSFDDGTWSAHHLPLEERARMHAGYETWILESVVPHVLQDSGDDAELGAIGCSLGAYHALNFAFRRADLFPLALCFSGNYDPATWNGWGERGDAVYFNNPAEYVANLHGDHLDWLRERLTILLVCGQGQWEDTTGALASSPKMAALLAEKGIRHEFDFWGADTPHDWPSWRSQLAKHIGHYLPS</sequence>
<organism evidence="1 2">
    <name type="scientific">Paractinoplanes pyxinae</name>
    <dbReference type="NCBI Taxonomy" id="2997416"/>
    <lineage>
        <taxon>Bacteria</taxon>
        <taxon>Bacillati</taxon>
        <taxon>Actinomycetota</taxon>
        <taxon>Actinomycetes</taxon>
        <taxon>Micromonosporales</taxon>
        <taxon>Micromonosporaceae</taxon>
        <taxon>Paractinoplanes</taxon>
    </lineage>
</organism>
<proteinExistence type="predicted"/>
<reference evidence="1" key="1">
    <citation type="submission" date="2022-11" db="EMBL/GenBank/DDBJ databases">
        <authorList>
            <person name="Somphong A."/>
            <person name="Phongsopitanun W."/>
        </authorList>
    </citation>
    <scope>NUCLEOTIDE SEQUENCE</scope>
    <source>
        <strain evidence="1">Pm04-4</strain>
    </source>
</reference>
<keyword evidence="2" id="KW-1185">Reference proteome</keyword>
<dbReference type="InterPro" id="IPR050583">
    <property type="entry name" value="Mycobacterial_A85_antigen"/>
</dbReference>
<dbReference type="GO" id="GO:0016787">
    <property type="term" value="F:hydrolase activity"/>
    <property type="evidence" value="ECO:0007669"/>
    <property type="project" value="UniProtKB-KW"/>
</dbReference>
<accession>A0ABT4BG84</accession>